<dbReference type="STRING" id="933084.A0A067PVI8"/>
<dbReference type="AlphaFoldDB" id="A0A067PVI8"/>
<accession>A0A067PVI8</accession>
<organism evidence="3 4">
    <name type="scientific">Jaapia argillacea MUCL 33604</name>
    <dbReference type="NCBI Taxonomy" id="933084"/>
    <lineage>
        <taxon>Eukaryota</taxon>
        <taxon>Fungi</taxon>
        <taxon>Dikarya</taxon>
        <taxon>Basidiomycota</taxon>
        <taxon>Agaricomycotina</taxon>
        <taxon>Agaricomycetes</taxon>
        <taxon>Agaricomycetidae</taxon>
        <taxon>Jaapiales</taxon>
        <taxon>Jaapiaceae</taxon>
        <taxon>Jaapia</taxon>
    </lineage>
</organism>
<dbReference type="EMBL" id="KL197725">
    <property type="protein sequence ID" value="KDQ55297.1"/>
    <property type="molecule type" value="Genomic_DNA"/>
</dbReference>
<dbReference type="InterPro" id="IPR057678">
    <property type="entry name" value="DUF7918"/>
</dbReference>
<reference evidence="4" key="1">
    <citation type="journal article" date="2014" name="Proc. Natl. Acad. Sci. U.S.A.">
        <title>Extensive sampling of basidiomycete genomes demonstrates inadequacy of the white-rot/brown-rot paradigm for wood decay fungi.</title>
        <authorList>
            <person name="Riley R."/>
            <person name="Salamov A.A."/>
            <person name="Brown D.W."/>
            <person name="Nagy L.G."/>
            <person name="Floudas D."/>
            <person name="Held B.W."/>
            <person name="Levasseur A."/>
            <person name="Lombard V."/>
            <person name="Morin E."/>
            <person name="Otillar R."/>
            <person name="Lindquist E.A."/>
            <person name="Sun H."/>
            <person name="LaButti K.M."/>
            <person name="Schmutz J."/>
            <person name="Jabbour D."/>
            <person name="Luo H."/>
            <person name="Baker S.E."/>
            <person name="Pisabarro A.G."/>
            <person name="Walton J.D."/>
            <person name="Blanchette R.A."/>
            <person name="Henrissat B."/>
            <person name="Martin F."/>
            <person name="Cullen D."/>
            <person name="Hibbett D.S."/>
            <person name="Grigoriev I.V."/>
        </authorList>
    </citation>
    <scope>NUCLEOTIDE SEQUENCE [LARGE SCALE GENOMIC DNA]</scope>
    <source>
        <strain evidence="4">MUCL 33604</strain>
    </source>
</reference>
<feature type="compositionally biased region" description="Basic and acidic residues" evidence="1">
    <location>
        <begin position="234"/>
        <end position="245"/>
    </location>
</feature>
<gene>
    <name evidence="3" type="ORF">JAAARDRAFT_332969</name>
</gene>
<evidence type="ECO:0000259" key="2">
    <source>
        <dbReference type="Pfam" id="PF25534"/>
    </source>
</evidence>
<proteinExistence type="predicted"/>
<dbReference type="Pfam" id="PF25534">
    <property type="entry name" value="DUF7918"/>
    <property type="match status" value="1"/>
</dbReference>
<dbReference type="Proteomes" id="UP000027265">
    <property type="component" value="Unassembled WGS sequence"/>
</dbReference>
<name>A0A067PVI8_9AGAM</name>
<protein>
    <recommendedName>
        <fullName evidence="2">DUF7918 domain-containing protein</fullName>
    </recommendedName>
</protein>
<feature type="domain" description="DUF7918" evidence="2">
    <location>
        <begin position="14"/>
        <end position="228"/>
    </location>
</feature>
<keyword evidence="4" id="KW-1185">Reference proteome</keyword>
<sequence>MEYTATDDLTLKNGLSAWITVDDEPLPIFVYKGSLRRPPNTSISGWIPSEAGKRFSIHWSDNSEKRRGISSVISLNGVGKYDGPLLTPSDRDREVECEYIRLSDRIIRYLEFTRLDTTDDPEKIGYAPKELGRIDLKLHKLRRVGRPRKQPQPVLTTPEDLEAPEHFAVDERTKILQKDCARLGEDVVNVDRGHAFFPSEPYPTPVAHFTFWYRTMDVLQAEGKAPRSSVSPSLERDMGPQHDPRSPSPASPTLEEELDHQSIEDGVVGPHLQQDEHCLSSAQENQFRCTPASASSSTAEDSFDNIGHDQSRSSSKSHFVKQEEIEHMPLVVITSFPSSMFRTGNQFSSAGTK</sequence>
<feature type="region of interest" description="Disordered" evidence="1">
    <location>
        <begin position="289"/>
        <end position="322"/>
    </location>
</feature>
<dbReference type="InParanoid" id="A0A067PVI8"/>
<evidence type="ECO:0000313" key="3">
    <source>
        <dbReference type="EMBL" id="KDQ55297.1"/>
    </source>
</evidence>
<feature type="region of interest" description="Disordered" evidence="1">
    <location>
        <begin position="223"/>
        <end position="258"/>
    </location>
</feature>
<feature type="compositionally biased region" description="Polar residues" evidence="1">
    <location>
        <begin position="289"/>
        <end position="300"/>
    </location>
</feature>
<evidence type="ECO:0000256" key="1">
    <source>
        <dbReference type="SAM" id="MobiDB-lite"/>
    </source>
</evidence>
<dbReference type="OrthoDB" id="3364132at2759"/>
<dbReference type="HOGENOM" id="CLU_785413_0_0_1"/>
<evidence type="ECO:0000313" key="4">
    <source>
        <dbReference type="Proteomes" id="UP000027265"/>
    </source>
</evidence>